<dbReference type="Gene3D" id="3.40.50.1820">
    <property type="entry name" value="alpha/beta hydrolase"/>
    <property type="match status" value="1"/>
</dbReference>
<dbReference type="InterPro" id="IPR022742">
    <property type="entry name" value="Hydrolase_4"/>
</dbReference>
<name>A0A285NK62_9AQUI</name>
<evidence type="ECO:0000313" key="3">
    <source>
        <dbReference type="Proteomes" id="UP000219036"/>
    </source>
</evidence>
<dbReference type="InterPro" id="IPR000073">
    <property type="entry name" value="AB_hydrolase_1"/>
</dbReference>
<evidence type="ECO:0000313" key="2">
    <source>
        <dbReference type="EMBL" id="SNZ09880.1"/>
    </source>
</evidence>
<dbReference type="SUPFAM" id="SSF53474">
    <property type="entry name" value="alpha/beta-Hydrolases"/>
    <property type="match status" value="1"/>
</dbReference>
<reference evidence="3" key="1">
    <citation type="submission" date="2017-09" db="EMBL/GenBank/DDBJ databases">
        <authorList>
            <person name="Varghese N."/>
            <person name="Submissions S."/>
        </authorList>
    </citation>
    <scope>NUCLEOTIDE SEQUENCE [LARGE SCALE GENOMIC DNA]</scope>
    <source>
        <strain evidence="3">DSM 15103</strain>
    </source>
</reference>
<organism evidence="2 3">
    <name type="scientific">Persephonella hydrogeniphila</name>
    <dbReference type="NCBI Taxonomy" id="198703"/>
    <lineage>
        <taxon>Bacteria</taxon>
        <taxon>Pseudomonadati</taxon>
        <taxon>Aquificota</taxon>
        <taxon>Aquificia</taxon>
        <taxon>Aquificales</taxon>
        <taxon>Hydrogenothermaceae</taxon>
        <taxon>Persephonella</taxon>
    </lineage>
</organism>
<dbReference type="PANTHER" id="PTHR43689">
    <property type="entry name" value="HYDROLASE"/>
    <property type="match status" value="1"/>
</dbReference>
<proteinExistence type="predicted"/>
<gene>
    <name evidence="2" type="ORF">SAMN06265182_1644</name>
</gene>
<dbReference type="PANTHER" id="PTHR43689:SF8">
    <property type="entry name" value="ALPHA_BETA-HYDROLASES SUPERFAMILY PROTEIN"/>
    <property type="match status" value="1"/>
</dbReference>
<protein>
    <submittedName>
        <fullName evidence="2">Pimeloyl-[acyl-carrier protein] methyl ester esterase</fullName>
    </submittedName>
</protein>
<dbReference type="PRINTS" id="PR00111">
    <property type="entry name" value="ABHYDROLASE"/>
</dbReference>
<dbReference type="EMBL" id="OBEI01000008">
    <property type="protein sequence ID" value="SNZ09880.1"/>
    <property type="molecule type" value="Genomic_DNA"/>
</dbReference>
<evidence type="ECO:0000259" key="1">
    <source>
        <dbReference type="Pfam" id="PF12146"/>
    </source>
</evidence>
<dbReference type="AlphaFoldDB" id="A0A285NK62"/>
<sequence>MKKVFVHGWSFSSKIWENTYKSEESIFVDLPFHGENQKKYNLPVIENFSEELCSLIESVNEDVTLIGWSLGATVSVLTSLKKPKNLKKLILIGFSPKFKDKEIGHNPVMIKAFMLALKIDFKDTVYNFRKTAVGDFFKNIPLPEKEGSIHLLKEFINTDITGRLKEIDLPTILIHGKKDKIINYQASVYSHKKIKNSELILTDCHHAPFMCKNQQNINDVIIFPQKF</sequence>
<dbReference type="InterPro" id="IPR029058">
    <property type="entry name" value="AB_hydrolase_fold"/>
</dbReference>
<dbReference type="Proteomes" id="UP000219036">
    <property type="component" value="Unassembled WGS sequence"/>
</dbReference>
<feature type="domain" description="Serine aminopeptidase S33" evidence="1">
    <location>
        <begin position="59"/>
        <end position="196"/>
    </location>
</feature>
<accession>A0A285NK62</accession>
<dbReference type="Pfam" id="PF12146">
    <property type="entry name" value="Hydrolase_4"/>
    <property type="match status" value="1"/>
</dbReference>
<dbReference type="OrthoDB" id="9773293at2"/>
<keyword evidence="3" id="KW-1185">Reference proteome</keyword>
<dbReference type="RefSeq" id="WP_097000805.1">
    <property type="nucleotide sequence ID" value="NZ_OBEI01000008.1"/>
</dbReference>